<evidence type="ECO:0000313" key="1">
    <source>
        <dbReference type="EMBL" id="SPC94536.1"/>
    </source>
</evidence>
<evidence type="ECO:0000313" key="2">
    <source>
        <dbReference type="EMBL" id="SPD13180.1"/>
    </source>
</evidence>
<accession>A0A2N9HNA0</accession>
<protein>
    <submittedName>
        <fullName evidence="2">Uncharacterized protein</fullName>
    </submittedName>
</protein>
<sequence>MEREKATVGIGSSKEWRWCEAKDLGHGSLGPIMVREGEDMEDHGGGMGNCARGFGNICLLQQNVLL</sequence>
<gene>
    <name evidence="1" type="ORF">FSB_LOCUS22418</name>
    <name evidence="2" type="ORF">FSB_LOCUS41062</name>
</gene>
<dbReference type="EMBL" id="OIVN01003724">
    <property type="protein sequence ID" value="SPD13180.1"/>
    <property type="molecule type" value="Genomic_DNA"/>
</dbReference>
<reference evidence="2" key="1">
    <citation type="submission" date="2018-02" db="EMBL/GenBank/DDBJ databases">
        <authorList>
            <person name="Cohen D.B."/>
            <person name="Kent A.D."/>
        </authorList>
    </citation>
    <scope>NUCLEOTIDE SEQUENCE</scope>
</reference>
<proteinExistence type="predicted"/>
<dbReference type="AlphaFoldDB" id="A0A2N9HNA0"/>
<name>A0A2N9HNA0_FAGSY</name>
<organism evidence="2">
    <name type="scientific">Fagus sylvatica</name>
    <name type="common">Beechnut</name>
    <dbReference type="NCBI Taxonomy" id="28930"/>
    <lineage>
        <taxon>Eukaryota</taxon>
        <taxon>Viridiplantae</taxon>
        <taxon>Streptophyta</taxon>
        <taxon>Embryophyta</taxon>
        <taxon>Tracheophyta</taxon>
        <taxon>Spermatophyta</taxon>
        <taxon>Magnoliopsida</taxon>
        <taxon>eudicotyledons</taxon>
        <taxon>Gunneridae</taxon>
        <taxon>Pentapetalae</taxon>
        <taxon>rosids</taxon>
        <taxon>fabids</taxon>
        <taxon>Fagales</taxon>
        <taxon>Fagaceae</taxon>
        <taxon>Fagus</taxon>
    </lineage>
</organism>
<dbReference type="EMBL" id="OIVN01001487">
    <property type="protein sequence ID" value="SPC94536.1"/>
    <property type="molecule type" value="Genomic_DNA"/>
</dbReference>